<keyword evidence="1" id="KW-0547">Nucleotide-binding</keyword>
<evidence type="ECO:0000313" key="7">
    <source>
        <dbReference type="Proteomes" id="UP000267251"/>
    </source>
</evidence>
<gene>
    <name evidence="6" type="ORF">BJ684DRAFT_17782</name>
</gene>
<keyword evidence="3" id="KW-0342">GTP-binding</keyword>
<protein>
    <submittedName>
        <fullName evidence="6">Elongation factor G C-terminus-domain-containing protein</fullName>
    </submittedName>
</protein>
<evidence type="ECO:0000256" key="4">
    <source>
        <dbReference type="SAM" id="MobiDB-lite"/>
    </source>
</evidence>
<dbReference type="Pfam" id="PF00679">
    <property type="entry name" value="EFG_C"/>
    <property type="match status" value="1"/>
</dbReference>
<dbReference type="GO" id="GO:0003924">
    <property type="term" value="F:GTPase activity"/>
    <property type="evidence" value="ECO:0007669"/>
    <property type="project" value="TreeGrafter"/>
</dbReference>
<dbReference type="InterPro" id="IPR014721">
    <property type="entry name" value="Ribsml_uS5_D2-typ_fold_subgr"/>
</dbReference>
<feature type="compositionally biased region" description="Basic and acidic residues" evidence="4">
    <location>
        <begin position="497"/>
        <end position="509"/>
    </location>
</feature>
<feature type="domain" description="Elongation factor EFG" evidence="5">
    <location>
        <begin position="566"/>
        <end position="656"/>
    </location>
</feature>
<dbReference type="OrthoDB" id="5378975at2759"/>
<feature type="region of interest" description="Disordered" evidence="4">
    <location>
        <begin position="443"/>
        <end position="521"/>
    </location>
</feature>
<feature type="non-terminal residue" evidence="6">
    <location>
        <position position="669"/>
    </location>
</feature>
<dbReference type="GO" id="GO:0005739">
    <property type="term" value="C:mitochondrion"/>
    <property type="evidence" value="ECO:0007669"/>
    <property type="project" value="TreeGrafter"/>
</dbReference>
<dbReference type="Gene3D" id="3.30.230.10">
    <property type="match status" value="1"/>
</dbReference>
<proteinExistence type="predicted"/>
<feature type="region of interest" description="Disordered" evidence="4">
    <location>
        <begin position="592"/>
        <end position="614"/>
    </location>
</feature>
<dbReference type="CDD" id="cd03713">
    <property type="entry name" value="EFG_mtEFG_C"/>
    <property type="match status" value="1"/>
</dbReference>
<dbReference type="FunFam" id="3.30.70.240:FF:000001">
    <property type="entry name" value="Elongation factor G"/>
    <property type="match status" value="1"/>
</dbReference>
<keyword evidence="6" id="KW-0251">Elongation factor</keyword>
<dbReference type="Gene3D" id="3.30.70.240">
    <property type="match status" value="1"/>
</dbReference>
<dbReference type="GO" id="GO:0005525">
    <property type="term" value="F:GTP binding"/>
    <property type="evidence" value="ECO:0007669"/>
    <property type="project" value="UniProtKB-KW"/>
</dbReference>
<feature type="compositionally biased region" description="Pro residues" evidence="4">
    <location>
        <begin position="139"/>
        <end position="148"/>
    </location>
</feature>
<dbReference type="InterPro" id="IPR035647">
    <property type="entry name" value="EFG_III/V"/>
</dbReference>
<feature type="compositionally biased region" description="Acidic residues" evidence="4">
    <location>
        <begin position="38"/>
        <end position="50"/>
    </location>
</feature>
<feature type="region of interest" description="Disordered" evidence="4">
    <location>
        <begin position="1"/>
        <end position="248"/>
    </location>
</feature>
<dbReference type="EMBL" id="KZ988745">
    <property type="protein sequence ID" value="RKP11648.1"/>
    <property type="molecule type" value="Genomic_DNA"/>
</dbReference>
<keyword evidence="2" id="KW-0648">Protein biosynthesis</keyword>
<feature type="compositionally biased region" description="Acidic residues" evidence="4">
    <location>
        <begin position="16"/>
        <end position="26"/>
    </location>
</feature>
<feature type="compositionally biased region" description="Acidic residues" evidence="4">
    <location>
        <begin position="190"/>
        <end position="206"/>
    </location>
</feature>
<evidence type="ECO:0000256" key="2">
    <source>
        <dbReference type="ARBA" id="ARBA00022917"/>
    </source>
</evidence>
<dbReference type="AlphaFoldDB" id="A0A4P9XYW1"/>
<dbReference type="SMART" id="SM00838">
    <property type="entry name" value="EFG_C"/>
    <property type="match status" value="1"/>
</dbReference>
<dbReference type="InterPro" id="IPR035649">
    <property type="entry name" value="EFG_V"/>
</dbReference>
<feature type="compositionally biased region" description="Basic and acidic residues" evidence="4">
    <location>
        <begin position="288"/>
        <end position="297"/>
    </location>
</feature>
<feature type="compositionally biased region" description="Basic and acidic residues" evidence="4">
    <location>
        <begin position="443"/>
        <end position="454"/>
    </location>
</feature>
<feature type="compositionally biased region" description="Basic and acidic residues" evidence="4">
    <location>
        <begin position="55"/>
        <end position="67"/>
    </location>
</feature>
<evidence type="ECO:0000256" key="1">
    <source>
        <dbReference type="ARBA" id="ARBA00022741"/>
    </source>
</evidence>
<dbReference type="InterPro" id="IPR000640">
    <property type="entry name" value="EFG_V-like"/>
</dbReference>
<dbReference type="PANTHER" id="PTHR43261:SF1">
    <property type="entry name" value="RIBOSOME-RELEASING FACTOR 2, MITOCHONDRIAL"/>
    <property type="match status" value="1"/>
</dbReference>
<dbReference type="GO" id="GO:0032790">
    <property type="term" value="P:ribosome disassembly"/>
    <property type="evidence" value="ECO:0007669"/>
    <property type="project" value="TreeGrafter"/>
</dbReference>
<sequence length="669" mass="72910">MSSLDEKEESPVKAEETEEIEDDENDPSQGAYQMLQELGDDSSEEEEEASPELPEMEKSPEPSKEQDIFDSALEDQENAFNFSPDPVGTKEEKKTILPLNGPDDEKRDKLDSSMLGQIEKTVASPKIEGREGSKEYPILPLPLLPPPGSSDNPVSASQDESTNAFPEDDHHQGHGDDDFDDFASHGPGKEDDDDFDDFTGFDDGGDDGGAFGMEDGAEDPFGNVVLPSTKMSREPSREDTPQLIEVDLPAPLDFTQPWDMLEEQWKDISSKYLFPSISTMTPSVSTDPSKEASEKDGTSPSDSSDPTHTLLEAAMTPREERILSPHLSKFPPIAMATTTNISPSPIAASSKIADPPKRCIDPLERPMPPPLDVENAWVTAALPQEELQKMTIPALEDLKDRVEGMILSAITETRQALDMREQWLMDAEMHHKVIECLVDHAHKRREKEGKDRQSMTKAIGGDAKDESGNPGCDFPPFQEWGTLGDGRGKRRIRSPGRRGERETGKDVGRKRGRRGGNDDCPCSPPFLGLHIQVTRVKGYGEEMTAPALRAAAAQAIAEATESAGITLLEPLMKLDLRVPTSRMGPVISDLTGRRGGTVEEVSEEGPHGGSRVHASVPLGGMVGYSGILRGLTAGEAGYSMEMQGWGKMSKAGVDQVAKQGEEEITMYSS</sequence>
<dbReference type="SUPFAM" id="SSF54980">
    <property type="entry name" value="EF-G C-terminal domain-like"/>
    <property type="match status" value="1"/>
</dbReference>
<feature type="compositionally biased region" description="Basic and acidic residues" evidence="4">
    <location>
        <begin position="231"/>
        <end position="240"/>
    </location>
</feature>
<feature type="compositionally biased region" description="Basic and acidic residues" evidence="4">
    <location>
        <begin position="167"/>
        <end position="176"/>
    </location>
</feature>
<feature type="compositionally biased region" description="Polar residues" evidence="4">
    <location>
        <begin position="149"/>
        <end position="164"/>
    </location>
</feature>
<feature type="region of interest" description="Disordered" evidence="4">
    <location>
        <begin position="281"/>
        <end position="308"/>
    </location>
</feature>
<dbReference type="GO" id="GO:0032543">
    <property type="term" value="P:mitochondrial translation"/>
    <property type="evidence" value="ECO:0007669"/>
    <property type="project" value="TreeGrafter"/>
</dbReference>
<reference evidence="7" key="1">
    <citation type="journal article" date="2018" name="Nat. Microbiol.">
        <title>Leveraging single-cell genomics to expand the fungal tree of life.</title>
        <authorList>
            <person name="Ahrendt S.R."/>
            <person name="Quandt C.A."/>
            <person name="Ciobanu D."/>
            <person name="Clum A."/>
            <person name="Salamov A."/>
            <person name="Andreopoulos B."/>
            <person name="Cheng J.F."/>
            <person name="Woyke T."/>
            <person name="Pelin A."/>
            <person name="Henrissat B."/>
            <person name="Reynolds N.K."/>
            <person name="Benny G.L."/>
            <person name="Smith M.E."/>
            <person name="James T.Y."/>
            <person name="Grigoriev I.V."/>
        </authorList>
    </citation>
    <scope>NUCLEOTIDE SEQUENCE [LARGE SCALE GENOMIC DNA]</scope>
</reference>
<feature type="compositionally biased region" description="Low complexity" evidence="4">
    <location>
        <begin position="298"/>
        <end position="307"/>
    </location>
</feature>
<accession>A0A4P9XYW1</accession>
<dbReference type="GO" id="GO:0003746">
    <property type="term" value="F:translation elongation factor activity"/>
    <property type="evidence" value="ECO:0007669"/>
    <property type="project" value="UniProtKB-KW"/>
</dbReference>
<organism evidence="6 7">
    <name type="scientific">Piptocephalis cylindrospora</name>
    <dbReference type="NCBI Taxonomy" id="1907219"/>
    <lineage>
        <taxon>Eukaryota</taxon>
        <taxon>Fungi</taxon>
        <taxon>Fungi incertae sedis</taxon>
        <taxon>Zoopagomycota</taxon>
        <taxon>Zoopagomycotina</taxon>
        <taxon>Zoopagomycetes</taxon>
        <taxon>Zoopagales</taxon>
        <taxon>Piptocephalidaceae</taxon>
        <taxon>Piptocephalis</taxon>
    </lineage>
</organism>
<keyword evidence="7" id="KW-1185">Reference proteome</keyword>
<feature type="compositionally biased region" description="Low complexity" evidence="4">
    <location>
        <begin position="341"/>
        <end position="353"/>
    </location>
</feature>
<evidence type="ECO:0000256" key="3">
    <source>
        <dbReference type="ARBA" id="ARBA00023134"/>
    </source>
</evidence>
<feature type="region of interest" description="Disordered" evidence="4">
    <location>
        <begin position="336"/>
        <end position="355"/>
    </location>
</feature>
<dbReference type="Proteomes" id="UP000267251">
    <property type="component" value="Unassembled WGS sequence"/>
</dbReference>
<dbReference type="PANTHER" id="PTHR43261">
    <property type="entry name" value="TRANSLATION ELONGATION FACTOR G-RELATED"/>
    <property type="match status" value="1"/>
</dbReference>
<evidence type="ECO:0000313" key="6">
    <source>
        <dbReference type="EMBL" id="RKP11648.1"/>
    </source>
</evidence>
<evidence type="ECO:0000259" key="5">
    <source>
        <dbReference type="SMART" id="SM00838"/>
    </source>
</evidence>
<name>A0A4P9XYW1_9FUNG</name>